<accession>A0A0L8AN40</accession>
<dbReference type="Gene3D" id="3.40.50.2300">
    <property type="match status" value="2"/>
</dbReference>
<organism evidence="1 2">
    <name type="scientific">Roseivirga seohaensis subsp. aquiponti</name>
    <dbReference type="NCBI Taxonomy" id="1566026"/>
    <lineage>
        <taxon>Bacteria</taxon>
        <taxon>Pseudomonadati</taxon>
        <taxon>Bacteroidota</taxon>
        <taxon>Cytophagia</taxon>
        <taxon>Cytophagales</taxon>
        <taxon>Roseivirgaceae</taxon>
        <taxon>Roseivirga</taxon>
    </lineage>
</organism>
<evidence type="ECO:0008006" key="3">
    <source>
        <dbReference type="Google" id="ProtNLM"/>
    </source>
</evidence>
<dbReference type="SUPFAM" id="SSF53822">
    <property type="entry name" value="Periplasmic binding protein-like I"/>
    <property type="match status" value="1"/>
</dbReference>
<evidence type="ECO:0000313" key="2">
    <source>
        <dbReference type="Proteomes" id="UP000036908"/>
    </source>
</evidence>
<name>A0A0L8AN40_9BACT</name>
<keyword evidence="2" id="KW-1185">Reference proteome</keyword>
<sequence length="379" mass="42823">MNHHNTSYQNKRMQEITIGIMIPTSGILPMGKQFDKAFKKAIKLELSNTDCELEIITEMIGQGNPVMIEKSLDKFFGYHDANLVTGLFTNHAMGSFVDKFEKRKVPLIINNLGEHLIPSKGYNSQVLINSTHLWQHCWAMGQYAAQNLGKKGLILSSMFDAGYAFLNCIQLGLYSEDENFDHDLRLLPLPEPGKLSQVKEAFDNIDMSEYDFVFPLFCGEEATIFLEEFHSRELMSKTKLIGLPYLLELKEKDLSGLELISTAHENQPKGDLLWKGIFETMGKNCGHAVGRVIAKNLENIDAEELIKEMLAIDGGKEYDSTKIPCLKEKIRLVRHKVKAGNQVVSEDIISVDADLKNDEKIRQSRDAISSSWMNSYLAV</sequence>
<dbReference type="PATRIC" id="fig|1566026.4.peg.2241"/>
<proteinExistence type="predicted"/>
<evidence type="ECO:0000313" key="1">
    <source>
        <dbReference type="EMBL" id="KOF03888.1"/>
    </source>
</evidence>
<dbReference type="Proteomes" id="UP000036908">
    <property type="component" value="Unassembled WGS sequence"/>
</dbReference>
<dbReference type="AlphaFoldDB" id="A0A0L8AN40"/>
<protein>
    <recommendedName>
        <fullName evidence="3">Leucine-binding protein domain-containing protein</fullName>
    </recommendedName>
</protein>
<comment type="caution">
    <text evidence="1">The sequence shown here is derived from an EMBL/GenBank/DDBJ whole genome shotgun (WGS) entry which is preliminary data.</text>
</comment>
<reference evidence="2" key="1">
    <citation type="submission" date="2014-11" db="EMBL/GenBank/DDBJ databases">
        <title>Genome sequencing of Roseivirga sp. D-25.</title>
        <authorList>
            <person name="Selvaratnam C."/>
            <person name="Thevarajoo S."/>
            <person name="Goh K.M."/>
            <person name="Eee R."/>
            <person name="Chan K.-G."/>
            <person name="Chong C.S."/>
        </authorList>
    </citation>
    <scope>NUCLEOTIDE SEQUENCE [LARGE SCALE GENOMIC DNA]</scope>
    <source>
        <strain evidence="2">D-25</strain>
    </source>
</reference>
<dbReference type="EMBL" id="JSVA01000004">
    <property type="protein sequence ID" value="KOF03888.1"/>
    <property type="molecule type" value="Genomic_DNA"/>
</dbReference>
<dbReference type="InterPro" id="IPR028082">
    <property type="entry name" value="Peripla_BP_I"/>
</dbReference>
<gene>
    <name evidence="1" type="ORF">OB69_02400</name>
</gene>